<accession>A0A5B8W4P7</accession>
<evidence type="ECO:0000256" key="1">
    <source>
        <dbReference type="SAM" id="Phobius"/>
    </source>
</evidence>
<sequence length="131" mass="14528">MKATLKYQGPAILWALFILIICSVNLGSAGDSPMFFKGFDKLTHTGLFFTLVVLFCNGIIRQQKPRPLSYTRALIIVIAAIVFGGLIEILQLEFFPWRSAEWSDFFCDGLGACMGIFGVMLTINAIGNEKK</sequence>
<keyword evidence="1" id="KW-0812">Transmembrane</keyword>
<name>A0A5B8W4P7_9SPHI</name>
<feature type="transmembrane region" description="Helical" evidence="1">
    <location>
        <begin position="12"/>
        <end position="30"/>
    </location>
</feature>
<feature type="transmembrane region" description="Helical" evidence="1">
    <location>
        <begin position="72"/>
        <end position="89"/>
    </location>
</feature>
<dbReference type="AlphaFoldDB" id="A0A5B8W4P7"/>
<feature type="transmembrane region" description="Helical" evidence="1">
    <location>
        <begin position="109"/>
        <end position="127"/>
    </location>
</feature>
<keyword evidence="1" id="KW-1133">Transmembrane helix</keyword>
<dbReference type="OrthoDB" id="1524985at2"/>
<dbReference type="PANTHER" id="PTHR28008">
    <property type="entry name" value="DOMAIN PROTEIN, PUTATIVE (AFU_ORTHOLOGUE AFUA_3G10980)-RELATED"/>
    <property type="match status" value="1"/>
</dbReference>
<dbReference type="RefSeq" id="WP_147054896.1">
    <property type="nucleotide sequence ID" value="NZ_CP042437.1"/>
</dbReference>
<evidence type="ECO:0000313" key="2">
    <source>
        <dbReference type="EMBL" id="QEC77318.1"/>
    </source>
</evidence>
<protein>
    <submittedName>
        <fullName evidence="2">VanZ family protein</fullName>
    </submittedName>
</protein>
<evidence type="ECO:0000313" key="3">
    <source>
        <dbReference type="Proteomes" id="UP000321362"/>
    </source>
</evidence>
<reference evidence="2 3" key="1">
    <citation type="journal article" date="2013" name="J. Microbiol.">
        <title>Mucilaginibacter ginsenosidivorax sp. nov., with ginsenoside converting activity isolated from sediment.</title>
        <authorList>
            <person name="Kim J.K."/>
            <person name="Choi T.E."/>
            <person name="Liu Q.M."/>
            <person name="Park H.Y."/>
            <person name="Yi T.H."/>
            <person name="Yoon M.H."/>
            <person name="Kim S.C."/>
            <person name="Im W.T."/>
        </authorList>
    </citation>
    <scope>NUCLEOTIDE SEQUENCE [LARGE SCALE GENOMIC DNA]</scope>
    <source>
        <strain evidence="2 3">KHI28</strain>
    </source>
</reference>
<keyword evidence="3" id="KW-1185">Reference proteome</keyword>
<dbReference type="KEGG" id="mgk:FSB76_15705"/>
<dbReference type="PANTHER" id="PTHR28008:SF1">
    <property type="entry name" value="DOMAIN PROTEIN, PUTATIVE (AFU_ORTHOLOGUE AFUA_3G10980)-RELATED"/>
    <property type="match status" value="1"/>
</dbReference>
<keyword evidence="1" id="KW-0472">Membrane</keyword>
<organism evidence="2 3">
    <name type="scientific">Mucilaginibacter ginsenosidivorax</name>
    <dbReference type="NCBI Taxonomy" id="862126"/>
    <lineage>
        <taxon>Bacteria</taxon>
        <taxon>Pseudomonadati</taxon>
        <taxon>Bacteroidota</taxon>
        <taxon>Sphingobacteriia</taxon>
        <taxon>Sphingobacteriales</taxon>
        <taxon>Sphingobacteriaceae</taxon>
        <taxon>Mucilaginibacter</taxon>
    </lineage>
</organism>
<dbReference type="EMBL" id="CP042437">
    <property type="protein sequence ID" value="QEC77318.1"/>
    <property type="molecule type" value="Genomic_DNA"/>
</dbReference>
<proteinExistence type="predicted"/>
<feature type="transmembrane region" description="Helical" evidence="1">
    <location>
        <begin position="42"/>
        <end position="60"/>
    </location>
</feature>
<dbReference type="Proteomes" id="UP000321362">
    <property type="component" value="Chromosome"/>
</dbReference>
<gene>
    <name evidence="2" type="ORF">FSB76_15705</name>
</gene>
<dbReference type="NCBIfam" id="NF037970">
    <property type="entry name" value="vanZ_1"/>
    <property type="match status" value="1"/>
</dbReference>